<accession>A0ABR6ZGS2</accession>
<gene>
    <name evidence="2" type="ORF">H8L47_25275</name>
</gene>
<dbReference type="RefSeq" id="WP_186956456.1">
    <property type="nucleotide sequence ID" value="NZ_JACOFX010000020.1"/>
</dbReference>
<dbReference type="Gene3D" id="1.10.260.40">
    <property type="entry name" value="lambda repressor-like DNA-binding domains"/>
    <property type="match status" value="1"/>
</dbReference>
<reference evidence="2 3" key="1">
    <citation type="submission" date="2020-08" db="EMBL/GenBank/DDBJ databases">
        <title>Novel species isolated from subtropical streams in China.</title>
        <authorList>
            <person name="Lu H."/>
        </authorList>
    </citation>
    <scope>NUCLEOTIDE SEQUENCE [LARGE SCALE GENOMIC DNA]</scope>
    <source>
        <strain evidence="2 3">NL8W</strain>
    </source>
</reference>
<sequence length="89" mass="9660">MDYRISLATQLSSHLKSLRSQQGLSQAALGKLLGVGQVRIANIENNPGAVSLDQMLSILHLLGCGLSIYKRDEVKTATGKPDNDNKPDW</sequence>
<dbReference type="EMBL" id="JACOFX010000020">
    <property type="protein sequence ID" value="MBC3910889.1"/>
    <property type="molecule type" value="Genomic_DNA"/>
</dbReference>
<dbReference type="InterPro" id="IPR010982">
    <property type="entry name" value="Lambda_DNA-bd_dom_sf"/>
</dbReference>
<protein>
    <submittedName>
        <fullName evidence="2">Helix-turn-helix domain-containing protein</fullName>
    </submittedName>
</protein>
<comment type="caution">
    <text evidence="2">The sequence shown here is derived from an EMBL/GenBank/DDBJ whole genome shotgun (WGS) entry which is preliminary data.</text>
</comment>
<evidence type="ECO:0000313" key="2">
    <source>
        <dbReference type="EMBL" id="MBC3910889.1"/>
    </source>
</evidence>
<dbReference type="CDD" id="cd00093">
    <property type="entry name" value="HTH_XRE"/>
    <property type="match status" value="1"/>
</dbReference>
<feature type="domain" description="HTH cro/C1-type" evidence="1">
    <location>
        <begin position="15"/>
        <end position="71"/>
    </location>
</feature>
<dbReference type="PROSITE" id="PS50943">
    <property type="entry name" value="HTH_CROC1"/>
    <property type="match status" value="1"/>
</dbReference>
<proteinExistence type="predicted"/>
<dbReference type="SMART" id="SM00530">
    <property type="entry name" value="HTH_XRE"/>
    <property type="match status" value="1"/>
</dbReference>
<dbReference type="InterPro" id="IPR001387">
    <property type="entry name" value="Cro/C1-type_HTH"/>
</dbReference>
<dbReference type="Proteomes" id="UP000646911">
    <property type="component" value="Unassembled WGS sequence"/>
</dbReference>
<keyword evidence="3" id="KW-1185">Reference proteome</keyword>
<evidence type="ECO:0000259" key="1">
    <source>
        <dbReference type="PROSITE" id="PS50943"/>
    </source>
</evidence>
<organism evidence="2 3">
    <name type="scientific">Undibacterium umbellatum</name>
    <dbReference type="NCBI Taxonomy" id="2762300"/>
    <lineage>
        <taxon>Bacteria</taxon>
        <taxon>Pseudomonadati</taxon>
        <taxon>Pseudomonadota</taxon>
        <taxon>Betaproteobacteria</taxon>
        <taxon>Burkholderiales</taxon>
        <taxon>Oxalobacteraceae</taxon>
        <taxon>Undibacterium</taxon>
    </lineage>
</organism>
<dbReference type="Pfam" id="PF01381">
    <property type="entry name" value="HTH_3"/>
    <property type="match status" value="1"/>
</dbReference>
<name>A0ABR6ZGS2_9BURK</name>
<evidence type="ECO:0000313" key="3">
    <source>
        <dbReference type="Proteomes" id="UP000646911"/>
    </source>
</evidence>
<dbReference type="SUPFAM" id="SSF47413">
    <property type="entry name" value="lambda repressor-like DNA-binding domains"/>
    <property type="match status" value="1"/>
</dbReference>